<evidence type="ECO:0000313" key="2">
    <source>
        <dbReference type="Proteomes" id="UP000034032"/>
    </source>
</evidence>
<name>A0A0G1KAX1_9BACT</name>
<sequence length="36" mass="3999">MSCPEGDCLEGAPPHKKIIGTYRNADYRLFDTGTKL</sequence>
<dbReference type="EMBL" id="LCJR01000036">
    <property type="protein sequence ID" value="KKT80735.1"/>
    <property type="molecule type" value="Genomic_DNA"/>
</dbReference>
<gene>
    <name evidence="1" type="ORF">UW79_C0036G0008</name>
</gene>
<dbReference type="AlphaFoldDB" id="A0A0G1KAX1"/>
<evidence type="ECO:0000313" key="1">
    <source>
        <dbReference type="EMBL" id="KKT80735.1"/>
    </source>
</evidence>
<dbReference type="Proteomes" id="UP000034032">
    <property type="component" value="Unassembled WGS sequence"/>
</dbReference>
<comment type="caution">
    <text evidence="1">The sequence shown here is derived from an EMBL/GenBank/DDBJ whole genome shotgun (WGS) entry which is preliminary data.</text>
</comment>
<accession>A0A0G1KAX1</accession>
<organism evidence="1 2">
    <name type="scientific">Candidatus Yanofskybacteria bacterium GW2011_GWA2_44_9</name>
    <dbReference type="NCBI Taxonomy" id="1619025"/>
    <lineage>
        <taxon>Bacteria</taxon>
        <taxon>Candidatus Yanofskyibacteriota</taxon>
    </lineage>
</organism>
<proteinExistence type="predicted"/>
<protein>
    <submittedName>
        <fullName evidence="1">Uncharacterized protein</fullName>
    </submittedName>
</protein>
<reference evidence="1 2" key="1">
    <citation type="journal article" date="2015" name="Nature">
        <title>rRNA introns, odd ribosomes, and small enigmatic genomes across a large radiation of phyla.</title>
        <authorList>
            <person name="Brown C.T."/>
            <person name="Hug L.A."/>
            <person name="Thomas B.C."/>
            <person name="Sharon I."/>
            <person name="Castelle C.J."/>
            <person name="Singh A."/>
            <person name="Wilkins M.J."/>
            <person name="Williams K.H."/>
            <person name="Banfield J.F."/>
        </authorList>
    </citation>
    <scope>NUCLEOTIDE SEQUENCE [LARGE SCALE GENOMIC DNA]</scope>
</reference>